<feature type="compositionally biased region" description="Polar residues" evidence="1">
    <location>
        <begin position="40"/>
        <end position="55"/>
    </location>
</feature>
<evidence type="ECO:0000256" key="1">
    <source>
        <dbReference type="SAM" id="MobiDB-lite"/>
    </source>
</evidence>
<reference evidence="2" key="1">
    <citation type="journal article" date="2019" name="Sci. Rep.">
        <title>Draft genome of Tanacetum cinerariifolium, the natural source of mosquito coil.</title>
        <authorList>
            <person name="Yamashiro T."/>
            <person name="Shiraishi A."/>
            <person name="Satake H."/>
            <person name="Nakayama K."/>
        </authorList>
    </citation>
    <scope>NUCLEOTIDE SEQUENCE</scope>
</reference>
<name>A0A699R761_TANCI</name>
<feature type="compositionally biased region" description="Low complexity" evidence="1">
    <location>
        <begin position="21"/>
        <end position="33"/>
    </location>
</feature>
<dbReference type="EMBL" id="BKCJ011072024">
    <property type="protein sequence ID" value="GFC79782.1"/>
    <property type="molecule type" value="Genomic_DNA"/>
</dbReference>
<evidence type="ECO:0000313" key="2">
    <source>
        <dbReference type="EMBL" id="GFC79782.1"/>
    </source>
</evidence>
<sequence>PSVDPPAPKVIALIAKVVASAPATSTGSPSSTTVDKDAPSASTSQTTPENQSPIISNDVEEENHDLDVAHMNNNPFFGISILENDSESSSLDVIPTVVHTDAPNSEHVTK</sequence>
<dbReference type="AlphaFoldDB" id="A0A699R761"/>
<comment type="caution">
    <text evidence="2">The sequence shown here is derived from an EMBL/GenBank/DDBJ whole genome shotgun (WGS) entry which is preliminary data.</text>
</comment>
<gene>
    <name evidence="2" type="ORF">Tci_851752</name>
</gene>
<accession>A0A699R761</accession>
<feature type="non-terminal residue" evidence="2">
    <location>
        <position position="1"/>
    </location>
</feature>
<feature type="region of interest" description="Disordered" evidence="1">
    <location>
        <begin position="21"/>
        <end position="60"/>
    </location>
</feature>
<proteinExistence type="predicted"/>
<protein>
    <submittedName>
        <fullName evidence="2">Uncharacterized protein</fullName>
    </submittedName>
</protein>
<organism evidence="2">
    <name type="scientific">Tanacetum cinerariifolium</name>
    <name type="common">Dalmatian daisy</name>
    <name type="synonym">Chrysanthemum cinerariifolium</name>
    <dbReference type="NCBI Taxonomy" id="118510"/>
    <lineage>
        <taxon>Eukaryota</taxon>
        <taxon>Viridiplantae</taxon>
        <taxon>Streptophyta</taxon>
        <taxon>Embryophyta</taxon>
        <taxon>Tracheophyta</taxon>
        <taxon>Spermatophyta</taxon>
        <taxon>Magnoliopsida</taxon>
        <taxon>eudicotyledons</taxon>
        <taxon>Gunneridae</taxon>
        <taxon>Pentapetalae</taxon>
        <taxon>asterids</taxon>
        <taxon>campanulids</taxon>
        <taxon>Asterales</taxon>
        <taxon>Asteraceae</taxon>
        <taxon>Asteroideae</taxon>
        <taxon>Anthemideae</taxon>
        <taxon>Anthemidinae</taxon>
        <taxon>Tanacetum</taxon>
    </lineage>
</organism>